<feature type="region of interest" description="G4" evidence="8">
    <location>
        <begin position="121"/>
        <end position="124"/>
    </location>
</feature>
<reference evidence="12 13" key="1">
    <citation type="journal article" date="2011" name="Stand. Genomic Sci.">
        <title>Complete genome sequence of Haliscomenobacter hydrossis type strain (O).</title>
        <authorList>
            <consortium name="US DOE Joint Genome Institute (JGI-PGF)"/>
            <person name="Daligault H."/>
            <person name="Lapidus A."/>
            <person name="Zeytun A."/>
            <person name="Nolan M."/>
            <person name="Lucas S."/>
            <person name="Del Rio T.G."/>
            <person name="Tice H."/>
            <person name="Cheng J.F."/>
            <person name="Tapia R."/>
            <person name="Han C."/>
            <person name="Goodwin L."/>
            <person name="Pitluck S."/>
            <person name="Liolios K."/>
            <person name="Pagani I."/>
            <person name="Ivanova N."/>
            <person name="Huntemann M."/>
            <person name="Mavromatis K."/>
            <person name="Mikhailova N."/>
            <person name="Pati A."/>
            <person name="Chen A."/>
            <person name="Palaniappan K."/>
            <person name="Land M."/>
            <person name="Hauser L."/>
            <person name="Brambilla E.M."/>
            <person name="Rohde M."/>
            <person name="Verbarg S."/>
            <person name="Goker M."/>
            <person name="Bristow J."/>
            <person name="Eisen J.A."/>
            <person name="Markowitz V."/>
            <person name="Hugenholtz P."/>
            <person name="Kyrpides N.C."/>
            <person name="Klenk H.P."/>
            <person name="Woyke T."/>
        </authorList>
    </citation>
    <scope>NUCLEOTIDE SEQUENCE [LARGE SCALE GENOMIC DNA]</scope>
    <source>
        <strain evidence="13">ATCC 27775 / DSM 1100 / LMG 10767 / O</strain>
    </source>
</reference>
<reference key="2">
    <citation type="submission" date="2011-04" db="EMBL/GenBank/DDBJ databases">
        <title>Complete sequence of chromosome of Haliscomenobacter hydrossis DSM 1100.</title>
        <authorList>
            <consortium name="US DOE Joint Genome Institute (JGI-PGF)"/>
            <person name="Lucas S."/>
            <person name="Han J."/>
            <person name="Lapidus A."/>
            <person name="Bruce D."/>
            <person name="Goodwin L."/>
            <person name="Pitluck S."/>
            <person name="Peters L."/>
            <person name="Kyrpides N."/>
            <person name="Mavromatis K."/>
            <person name="Ivanova N."/>
            <person name="Ovchinnikova G."/>
            <person name="Pagani I."/>
            <person name="Daligault H."/>
            <person name="Detter J.C."/>
            <person name="Han C."/>
            <person name="Land M."/>
            <person name="Hauser L."/>
            <person name="Markowitz V."/>
            <person name="Cheng J.-F."/>
            <person name="Hugenholtz P."/>
            <person name="Woyke T."/>
            <person name="Wu D."/>
            <person name="Verbarg S."/>
            <person name="Frueling A."/>
            <person name="Brambilla E."/>
            <person name="Klenk H.-P."/>
            <person name="Eisen J.A."/>
        </authorList>
    </citation>
    <scope>NUCLEOTIDE SEQUENCE</scope>
    <source>
        <strain>DSM 1100</strain>
    </source>
</reference>
<dbReference type="GO" id="GO:0070181">
    <property type="term" value="F:small ribosomal subunit rRNA binding"/>
    <property type="evidence" value="ECO:0007669"/>
    <property type="project" value="UniProtKB-UniRule"/>
</dbReference>
<feature type="region of interest" description="G5" evidence="8">
    <location>
        <begin position="150"/>
        <end position="152"/>
    </location>
</feature>
<dbReference type="OrthoDB" id="9805918at2"/>
<dbReference type="Gene3D" id="3.30.300.20">
    <property type="match status" value="1"/>
</dbReference>
<keyword evidence="3 7" id="KW-0690">Ribosome biogenesis</keyword>
<dbReference type="GO" id="GO:0000028">
    <property type="term" value="P:ribosomal small subunit assembly"/>
    <property type="evidence" value="ECO:0007669"/>
    <property type="project" value="TreeGrafter"/>
</dbReference>
<dbReference type="InterPro" id="IPR005225">
    <property type="entry name" value="Small_GTP-bd"/>
</dbReference>
<dbReference type="NCBIfam" id="NF000908">
    <property type="entry name" value="PRK00089.1"/>
    <property type="match status" value="1"/>
</dbReference>
<dbReference type="GO" id="GO:0043024">
    <property type="term" value="F:ribosomal small subunit binding"/>
    <property type="evidence" value="ECO:0007669"/>
    <property type="project" value="TreeGrafter"/>
</dbReference>
<evidence type="ECO:0000256" key="2">
    <source>
        <dbReference type="ARBA" id="ARBA00020484"/>
    </source>
</evidence>
<evidence type="ECO:0000259" key="11">
    <source>
        <dbReference type="PROSITE" id="PS51713"/>
    </source>
</evidence>
<dbReference type="RefSeq" id="WP_013766833.1">
    <property type="nucleotide sequence ID" value="NC_015510.1"/>
</dbReference>
<keyword evidence="4 7" id="KW-0547">Nucleotide-binding</keyword>
<feature type="domain" description="Era-type G" evidence="11">
    <location>
        <begin position="3"/>
        <end position="171"/>
    </location>
</feature>
<evidence type="ECO:0000256" key="8">
    <source>
        <dbReference type="PROSITE-ProRule" id="PRU01050"/>
    </source>
</evidence>
<comment type="subunit">
    <text evidence="7">Monomer.</text>
</comment>
<dbReference type="AlphaFoldDB" id="F4KS50"/>
<dbReference type="CDD" id="cd04163">
    <property type="entry name" value="Era"/>
    <property type="match status" value="1"/>
</dbReference>
<evidence type="ECO:0000256" key="3">
    <source>
        <dbReference type="ARBA" id="ARBA00022517"/>
    </source>
</evidence>
<dbReference type="GO" id="GO:0003924">
    <property type="term" value="F:GTPase activity"/>
    <property type="evidence" value="ECO:0007669"/>
    <property type="project" value="UniProtKB-UniRule"/>
</dbReference>
<comment type="similarity">
    <text evidence="1 7 8 9">Belongs to the TRAFAC class TrmE-Era-EngA-EngB-Septin-like GTPase superfamily. Era GTPase family.</text>
</comment>
<keyword evidence="7" id="KW-1003">Cell membrane</keyword>
<feature type="binding site" evidence="7">
    <location>
        <begin position="58"/>
        <end position="62"/>
    </location>
    <ligand>
        <name>GTP</name>
        <dbReference type="ChEBI" id="CHEBI:37565"/>
    </ligand>
</feature>
<dbReference type="SUPFAM" id="SSF52540">
    <property type="entry name" value="P-loop containing nucleoside triphosphate hydrolases"/>
    <property type="match status" value="1"/>
</dbReference>
<feature type="domain" description="KH type-2" evidence="10">
    <location>
        <begin position="226"/>
        <end position="283"/>
    </location>
</feature>
<name>F4KS50_HALH1</name>
<evidence type="ECO:0000259" key="10">
    <source>
        <dbReference type="PROSITE" id="PS50823"/>
    </source>
</evidence>
<organism evidence="12 13">
    <name type="scientific">Haliscomenobacter hydrossis (strain ATCC 27775 / DSM 1100 / LMG 10767 / O)</name>
    <dbReference type="NCBI Taxonomy" id="760192"/>
    <lineage>
        <taxon>Bacteria</taxon>
        <taxon>Pseudomonadati</taxon>
        <taxon>Bacteroidota</taxon>
        <taxon>Saprospiria</taxon>
        <taxon>Saprospirales</taxon>
        <taxon>Haliscomenobacteraceae</taxon>
        <taxon>Haliscomenobacter</taxon>
    </lineage>
</organism>
<feature type="region of interest" description="G1" evidence="8">
    <location>
        <begin position="11"/>
        <end position="18"/>
    </location>
</feature>
<dbReference type="FunFam" id="3.30.300.20:FF:000003">
    <property type="entry name" value="GTPase Era"/>
    <property type="match status" value="1"/>
</dbReference>
<keyword evidence="7" id="KW-0472">Membrane</keyword>
<keyword evidence="7" id="KW-0997">Cell inner membrane</keyword>
<dbReference type="GO" id="GO:0005829">
    <property type="term" value="C:cytosol"/>
    <property type="evidence" value="ECO:0007669"/>
    <property type="project" value="TreeGrafter"/>
</dbReference>
<keyword evidence="5 7" id="KW-0694">RNA-binding</keyword>
<evidence type="ECO:0000313" key="13">
    <source>
        <dbReference type="Proteomes" id="UP000008461"/>
    </source>
</evidence>
<evidence type="ECO:0000256" key="5">
    <source>
        <dbReference type="ARBA" id="ARBA00022884"/>
    </source>
</evidence>
<dbReference type="InterPro" id="IPR009019">
    <property type="entry name" value="KH_sf_prok-type"/>
</dbReference>
<dbReference type="STRING" id="760192.Halhy_4454"/>
<dbReference type="Pfam" id="PF07650">
    <property type="entry name" value="KH_2"/>
    <property type="match status" value="1"/>
</dbReference>
<feature type="binding site" evidence="7">
    <location>
        <begin position="11"/>
        <end position="18"/>
    </location>
    <ligand>
        <name>GTP</name>
        <dbReference type="ChEBI" id="CHEBI:37565"/>
    </ligand>
</feature>
<dbReference type="InterPro" id="IPR015946">
    <property type="entry name" value="KH_dom-like_a/b"/>
</dbReference>
<dbReference type="InterPro" id="IPR027417">
    <property type="entry name" value="P-loop_NTPase"/>
</dbReference>
<dbReference type="InterPro" id="IPR004044">
    <property type="entry name" value="KH_dom_type_2"/>
</dbReference>
<dbReference type="GO" id="GO:0005525">
    <property type="term" value="F:GTP binding"/>
    <property type="evidence" value="ECO:0007669"/>
    <property type="project" value="UniProtKB-UniRule"/>
</dbReference>
<dbReference type="PRINTS" id="PR00326">
    <property type="entry name" value="GTP1OBG"/>
</dbReference>
<dbReference type="InterPro" id="IPR006073">
    <property type="entry name" value="GTP-bd"/>
</dbReference>
<keyword evidence="7" id="KW-0963">Cytoplasm</keyword>
<protein>
    <recommendedName>
        <fullName evidence="2 7">GTPase Era</fullName>
    </recommendedName>
</protein>
<evidence type="ECO:0000256" key="4">
    <source>
        <dbReference type="ARBA" id="ARBA00022741"/>
    </source>
</evidence>
<accession>F4KS50</accession>
<dbReference type="Gene3D" id="3.40.50.300">
    <property type="entry name" value="P-loop containing nucleotide triphosphate hydrolases"/>
    <property type="match status" value="1"/>
</dbReference>
<dbReference type="PANTHER" id="PTHR42698:SF1">
    <property type="entry name" value="GTPASE ERA, MITOCHONDRIAL"/>
    <property type="match status" value="1"/>
</dbReference>
<keyword evidence="13" id="KW-1185">Reference proteome</keyword>
<feature type="binding site" evidence="7">
    <location>
        <begin position="121"/>
        <end position="124"/>
    </location>
    <ligand>
        <name>GTP</name>
        <dbReference type="ChEBI" id="CHEBI:37565"/>
    </ligand>
</feature>
<dbReference type="eggNOG" id="COG1159">
    <property type="taxonomic scope" value="Bacteria"/>
</dbReference>
<dbReference type="Proteomes" id="UP000008461">
    <property type="component" value="Chromosome"/>
</dbReference>
<evidence type="ECO:0000256" key="9">
    <source>
        <dbReference type="RuleBase" id="RU003761"/>
    </source>
</evidence>
<dbReference type="PANTHER" id="PTHR42698">
    <property type="entry name" value="GTPASE ERA"/>
    <property type="match status" value="1"/>
</dbReference>
<evidence type="ECO:0000313" key="12">
    <source>
        <dbReference type="EMBL" id="AEE52295.1"/>
    </source>
</evidence>
<dbReference type="NCBIfam" id="TIGR00231">
    <property type="entry name" value="small_GTP"/>
    <property type="match status" value="1"/>
</dbReference>
<dbReference type="CDD" id="cd22534">
    <property type="entry name" value="KH-II_Era"/>
    <property type="match status" value="1"/>
</dbReference>
<dbReference type="InterPro" id="IPR005662">
    <property type="entry name" value="GTPase_Era-like"/>
</dbReference>
<dbReference type="SUPFAM" id="SSF54814">
    <property type="entry name" value="Prokaryotic type KH domain (KH-domain type II)"/>
    <property type="match status" value="1"/>
</dbReference>
<gene>
    <name evidence="7" type="primary">era</name>
    <name evidence="12" type="ordered locus">Halhy_4454</name>
</gene>
<evidence type="ECO:0000256" key="7">
    <source>
        <dbReference type="HAMAP-Rule" id="MF_00367"/>
    </source>
</evidence>
<dbReference type="PROSITE" id="PS50823">
    <property type="entry name" value="KH_TYPE_2"/>
    <property type="match status" value="1"/>
</dbReference>
<dbReference type="HAMAP" id="MF_00367">
    <property type="entry name" value="GTPase_Era"/>
    <property type="match status" value="1"/>
</dbReference>
<keyword evidence="6 7" id="KW-0342">GTP-binding</keyword>
<dbReference type="KEGG" id="hhy:Halhy_4454"/>
<evidence type="ECO:0000256" key="6">
    <source>
        <dbReference type="ARBA" id="ARBA00023134"/>
    </source>
</evidence>
<sequence>MHRSGFINIIGHPNVGKSTLMNALVGERMSIITNKPQTTRHRIIGILSGEDFQMVLSDTPGVVDKPAYKMHQAMNSFVQSTFEDADLMLLVTDVLETYPAEDHLLAQLRKQQEVPMFVVLNKIDLVDEEKLAQLQQFWAEQLPQATLIPISALKKTNTDLLLNTLKENLPEGPEYYPKDQLTDRPERFFMSEIIREKIMLLYHQEIPYATQVIIEDFKEDQTVGGKAIARISATIYVERDTQKSILIGKNGVSIKKLGTDARQDMEIFLEKKVFLELFVKVKENWRNDDYFLKQFGYK</sequence>
<comment type="function">
    <text evidence="7">An essential GTPase that binds both GDP and GTP, with rapid nucleotide exchange. Plays a role in 16S rRNA processing and 30S ribosomal subunit biogenesis and possibly also in cell cycle regulation and energy metabolism.</text>
</comment>
<comment type="subcellular location">
    <subcellularLocation>
        <location evidence="7">Cytoplasm</location>
    </subcellularLocation>
    <subcellularLocation>
        <location evidence="7">Cell inner membrane</location>
        <topology evidence="7">Peripheral membrane protein</topology>
    </subcellularLocation>
</comment>
<feature type="region of interest" description="G3" evidence="8">
    <location>
        <begin position="58"/>
        <end position="61"/>
    </location>
</feature>
<proteinExistence type="inferred from homology"/>
<evidence type="ECO:0000256" key="1">
    <source>
        <dbReference type="ARBA" id="ARBA00007921"/>
    </source>
</evidence>
<feature type="region of interest" description="G2" evidence="8">
    <location>
        <begin position="37"/>
        <end position="41"/>
    </location>
</feature>
<dbReference type="InterPro" id="IPR030388">
    <property type="entry name" value="G_ERA_dom"/>
</dbReference>
<dbReference type="PROSITE" id="PS51713">
    <property type="entry name" value="G_ERA"/>
    <property type="match status" value="1"/>
</dbReference>
<dbReference type="EMBL" id="CP002691">
    <property type="protein sequence ID" value="AEE52295.1"/>
    <property type="molecule type" value="Genomic_DNA"/>
</dbReference>
<dbReference type="HOGENOM" id="CLU_038009_1_3_10"/>
<dbReference type="NCBIfam" id="TIGR00436">
    <property type="entry name" value="era"/>
    <property type="match status" value="1"/>
</dbReference>
<keyword evidence="7" id="KW-0699">rRNA-binding</keyword>
<dbReference type="GO" id="GO:0005886">
    <property type="term" value="C:plasma membrane"/>
    <property type="evidence" value="ECO:0007669"/>
    <property type="project" value="UniProtKB-SubCell"/>
</dbReference>
<dbReference type="Pfam" id="PF01926">
    <property type="entry name" value="MMR_HSR1"/>
    <property type="match status" value="1"/>
</dbReference>